<dbReference type="InParanoid" id="M4BX26"/>
<reference evidence="2" key="2">
    <citation type="submission" date="2015-06" db="UniProtKB">
        <authorList>
            <consortium name="EnsemblProtists"/>
        </authorList>
    </citation>
    <scope>IDENTIFICATION</scope>
    <source>
        <strain evidence="2">Emoy2</strain>
    </source>
</reference>
<keyword evidence="1" id="KW-0732">Signal</keyword>
<dbReference type="Proteomes" id="UP000011713">
    <property type="component" value="Unassembled WGS sequence"/>
</dbReference>
<name>M4BX26_HYAAE</name>
<proteinExistence type="predicted"/>
<evidence type="ECO:0000313" key="2">
    <source>
        <dbReference type="EnsemblProtists" id="HpaP811077"/>
    </source>
</evidence>
<dbReference type="AlphaFoldDB" id="M4BX26"/>
<accession>M4BX26</accession>
<dbReference type="VEuPathDB" id="FungiDB:HpaG811077"/>
<dbReference type="EnsemblProtists" id="HpaT811077">
    <property type="protein sequence ID" value="HpaP811077"/>
    <property type="gene ID" value="HpaG811077"/>
</dbReference>
<dbReference type="EMBL" id="JH598013">
    <property type="status" value="NOT_ANNOTATED_CDS"/>
    <property type="molecule type" value="Genomic_DNA"/>
</dbReference>
<evidence type="ECO:0008006" key="4">
    <source>
        <dbReference type="Google" id="ProtNLM"/>
    </source>
</evidence>
<sequence length="59" mass="6579">MGLLCSLATAVTSLLLLSINAFPSIAVVQTGVDDPYRINLRVVYRAFWSVLHPYHSFIQ</sequence>
<feature type="signal peptide" evidence="1">
    <location>
        <begin position="1"/>
        <end position="21"/>
    </location>
</feature>
<protein>
    <recommendedName>
        <fullName evidence="4">RxLR effector candidate protein</fullName>
    </recommendedName>
</protein>
<evidence type="ECO:0000256" key="1">
    <source>
        <dbReference type="SAM" id="SignalP"/>
    </source>
</evidence>
<keyword evidence="3" id="KW-1185">Reference proteome</keyword>
<reference evidence="3" key="1">
    <citation type="journal article" date="2010" name="Science">
        <title>Signatures of adaptation to obligate biotrophy in the Hyaloperonospora arabidopsidis genome.</title>
        <authorList>
            <person name="Baxter L."/>
            <person name="Tripathy S."/>
            <person name="Ishaque N."/>
            <person name="Boot N."/>
            <person name="Cabral A."/>
            <person name="Kemen E."/>
            <person name="Thines M."/>
            <person name="Ah-Fong A."/>
            <person name="Anderson R."/>
            <person name="Badejoko W."/>
            <person name="Bittner-Eddy P."/>
            <person name="Boore J.L."/>
            <person name="Chibucos M.C."/>
            <person name="Coates M."/>
            <person name="Dehal P."/>
            <person name="Delehaunty K."/>
            <person name="Dong S."/>
            <person name="Downton P."/>
            <person name="Dumas B."/>
            <person name="Fabro G."/>
            <person name="Fronick C."/>
            <person name="Fuerstenberg S.I."/>
            <person name="Fulton L."/>
            <person name="Gaulin E."/>
            <person name="Govers F."/>
            <person name="Hughes L."/>
            <person name="Humphray S."/>
            <person name="Jiang R.H."/>
            <person name="Judelson H."/>
            <person name="Kamoun S."/>
            <person name="Kyung K."/>
            <person name="Meijer H."/>
            <person name="Minx P."/>
            <person name="Morris P."/>
            <person name="Nelson J."/>
            <person name="Phuntumart V."/>
            <person name="Qutob D."/>
            <person name="Rehmany A."/>
            <person name="Rougon-Cardoso A."/>
            <person name="Ryden P."/>
            <person name="Torto-Alalibo T."/>
            <person name="Studholme D."/>
            <person name="Wang Y."/>
            <person name="Win J."/>
            <person name="Wood J."/>
            <person name="Clifton S.W."/>
            <person name="Rogers J."/>
            <person name="Van den Ackerveken G."/>
            <person name="Jones J.D."/>
            <person name="McDowell J.M."/>
            <person name="Beynon J."/>
            <person name="Tyler B.M."/>
        </authorList>
    </citation>
    <scope>NUCLEOTIDE SEQUENCE [LARGE SCALE GENOMIC DNA]</scope>
    <source>
        <strain evidence="3">Emoy2</strain>
    </source>
</reference>
<organism evidence="2 3">
    <name type="scientific">Hyaloperonospora arabidopsidis (strain Emoy2)</name>
    <name type="common">Downy mildew agent</name>
    <name type="synonym">Peronospora arabidopsidis</name>
    <dbReference type="NCBI Taxonomy" id="559515"/>
    <lineage>
        <taxon>Eukaryota</taxon>
        <taxon>Sar</taxon>
        <taxon>Stramenopiles</taxon>
        <taxon>Oomycota</taxon>
        <taxon>Peronosporomycetes</taxon>
        <taxon>Peronosporales</taxon>
        <taxon>Peronosporaceae</taxon>
        <taxon>Hyaloperonospora</taxon>
    </lineage>
</organism>
<evidence type="ECO:0000313" key="3">
    <source>
        <dbReference type="Proteomes" id="UP000011713"/>
    </source>
</evidence>
<feature type="chain" id="PRO_5004049541" description="RxLR effector candidate protein" evidence="1">
    <location>
        <begin position="22"/>
        <end position="59"/>
    </location>
</feature>
<dbReference type="HOGENOM" id="CLU_2965751_0_0_1"/>